<dbReference type="Proteomes" id="UP000292935">
    <property type="component" value="Unassembled WGS sequence"/>
</dbReference>
<accession>A0A4Q2JM42</accession>
<evidence type="ECO:0000313" key="3">
    <source>
        <dbReference type="EMBL" id="RXZ49022.1"/>
    </source>
</evidence>
<evidence type="ECO:0000259" key="2">
    <source>
        <dbReference type="Pfam" id="PF13614"/>
    </source>
</evidence>
<dbReference type="PANTHER" id="PTHR43384:SF13">
    <property type="entry name" value="SLR0110 PROTEIN"/>
    <property type="match status" value="1"/>
</dbReference>
<dbReference type="GO" id="GO:0009898">
    <property type="term" value="C:cytoplasmic side of plasma membrane"/>
    <property type="evidence" value="ECO:0007669"/>
    <property type="project" value="TreeGrafter"/>
</dbReference>
<dbReference type="GO" id="GO:0016887">
    <property type="term" value="F:ATP hydrolysis activity"/>
    <property type="evidence" value="ECO:0007669"/>
    <property type="project" value="TreeGrafter"/>
</dbReference>
<evidence type="ECO:0000256" key="1">
    <source>
        <dbReference type="SAM" id="MobiDB-lite"/>
    </source>
</evidence>
<dbReference type="PANTHER" id="PTHR43384">
    <property type="entry name" value="SEPTUM SITE-DETERMINING PROTEIN MIND HOMOLOG, CHLOROPLASTIC-RELATED"/>
    <property type="match status" value="1"/>
</dbReference>
<dbReference type="Pfam" id="PF13614">
    <property type="entry name" value="AAA_31"/>
    <property type="match status" value="1"/>
</dbReference>
<evidence type="ECO:0000313" key="4">
    <source>
        <dbReference type="Proteomes" id="UP000292935"/>
    </source>
</evidence>
<dbReference type="AlphaFoldDB" id="A0A4Q2JM42"/>
<dbReference type="InterPro" id="IPR025669">
    <property type="entry name" value="AAA_dom"/>
</dbReference>
<feature type="region of interest" description="Disordered" evidence="1">
    <location>
        <begin position="194"/>
        <end position="227"/>
    </location>
</feature>
<feature type="domain" description="AAA" evidence="2">
    <location>
        <begin position="234"/>
        <end position="376"/>
    </location>
</feature>
<protein>
    <recommendedName>
        <fullName evidence="2">AAA domain-containing protein</fullName>
    </recommendedName>
</protein>
<keyword evidence="4" id="KW-1185">Reference proteome</keyword>
<dbReference type="GO" id="GO:0051782">
    <property type="term" value="P:negative regulation of cell division"/>
    <property type="evidence" value="ECO:0007669"/>
    <property type="project" value="TreeGrafter"/>
</dbReference>
<reference evidence="3 4" key="1">
    <citation type="submission" date="2019-01" db="EMBL/GenBank/DDBJ databases">
        <authorList>
            <person name="Li J."/>
        </authorList>
    </citation>
    <scope>NUCLEOTIDE SEQUENCE [LARGE SCALE GENOMIC DNA]</scope>
    <source>
        <strain evidence="3 4">CCUG 35506</strain>
    </source>
</reference>
<organism evidence="3 4">
    <name type="scientific">Agromyces fucosus</name>
    <dbReference type="NCBI Taxonomy" id="41985"/>
    <lineage>
        <taxon>Bacteria</taxon>
        <taxon>Bacillati</taxon>
        <taxon>Actinomycetota</taxon>
        <taxon>Actinomycetes</taxon>
        <taxon>Micrococcales</taxon>
        <taxon>Microbacteriaceae</taxon>
        <taxon>Agromyces</taxon>
    </lineage>
</organism>
<dbReference type="InterPro" id="IPR027417">
    <property type="entry name" value="P-loop_NTPase"/>
</dbReference>
<dbReference type="Gene3D" id="3.40.50.300">
    <property type="entry name" value="P-loop containing nucleotide triphosphate hydrolases"/>
    <property type="match status" value="1"/>
</dbReference>
<proteinExistence type="predicted"/>
<name>A0A4Q2JM42_9MICO</name>
<dbReference type="SUPFAM" id="SSF52540">
    <property type="entry name" value="P-loop containing nucleoside triphosphate hydrolases"/>
    <property type="match status" value="1"/>
</dbReference>
<dbReference type="GO" id="GO:0005829">
    <property type="term" value="C:cytosol"/>
    <property type="evidence" value="ECO:0007669"/>
    <property type="project" value="TreeGrafter"/>
</dbReference>
<dbReference type="EMBL" id="SDPO01000002">
    <property type="protein sequence ID" value="RXZ49022.1"/>
    <property type="molecule type" value="Genomic_DNA"/>
</dbReference>
<sequence length="489" mass="52928">MGVVHRGRGGELRADVAHPRERQDRQYRYRAGDREQRVLVSAYLLVSRSAEYETRLQSLLGERLAVIPGEFLTFGPDSVVSRVAGSPRIALLGPVLNYEETRGLVEALTAKHPDLGLIVVREQRSDLEDWVDELALHAVLSPDAGDDTTIRLLDRLAEWLVENGRAIASDFDAPAALEIDEEILGVLDVGLESGVDSSAPVPEEPEPEPRPEPEPEPEAPAWEFPPLDAGTPTEAIAVVAPKGGQGKTTIAINLATGLAEVAPNSVVLVDADLQFGDITAALALSPARTIVDAVADAAADELVLKTTLTHHEDGFFVVASAPSPELGDQVSPRALAQLIDRLRSAFRYVIIDTTPGLGEHTLITLEHVTDAVFVTVMGVPSLRAMRTEFELLTRLALMPGNRHIVVNQTDKNSGLTTKDVESILGAPVDFEVPKSSAVLLASNRGVPLIHDDVRDPAAKAIRSIVLRIAPEAFPKRSRIQRRRRSNEPE</sequence>
<gene>
    <name evidence="3" type="ORF">ESP57_08680</name>
</gene>
<dbReference type="InterPro" id="IPR050625">
    <property type="entry name" value="ParA/MinD_ATPase"/>
</dbReference>
<comment type="caution">
    <text evidence="3">The sequence shown here is derived from an EMBL/GenBank/DDBJ whole genome shotgun (WGS) entry which is preliminary data.</text>
</comment>
<dbReference type="GO" id="GO:0005524">
    <property type="term" value="F:ATP binding"/>
    <property type="evidence" value="ECO:0007669"/>
    <property type="project" value="TreeGrafter"/>
</dbReference>
<dbReference type="OrthoDB" id="3448281at2"/>